<evidence type="ECO:0000256" key="1">
    <source>
        <dbReference type="ARBA" id="ARBA00008384"/>
    </source>
</evidence>
<dbReference type="Pfam" id="PF09759">
    <property type="entry name" value="Atx10homo_assoc"/>
    <property type="match status" value="1"/>
</dbReference>
<feature type="domain" description="Ataxin-10" evidence="6">
    <location>
        <begin position="345"/>
        <end position="432"/>
    </location>
</feature>
<dbReference type="EMBL" id="CVRI01000037">
    <property type="protein sequence ID" value="CRK93464.1"/>
    <property type="molecule type" value="Genomic_DNA"/>
</dbReference>
<accession>A0A1J1HZD4</accession>
<dbReference type="InterPro" id="IPR011989">
    <property type="entry name" value="ARM-like"/>
</dbReference>
<dbReference type="STRING" id="568069.A0A1J1HZD4"/>
<dbReference type="Proteomes" id="UP000183832">
    <property type="component" value="Unassembled WGS sequence"/>
</dbReference>
<gene>
    <name evidence="7" type="primary">putative Ataxin-10</name>
    <name evidence="7" type="ORF">CLUMA_CG007000</name>
</gene>
<keyword evidence="4" id="KW-0131">Cell cycle</keyword>
<sequence>MDYHKIIEEIKKFSKTELDVAEMEDSTIFVSKNFIQMLIHHNNDYETQKGVIDELIIECIKHLKIMCTKGPSFQNLIVNTNLMLQMLKNVISNKFPGISKDQELKCFQLIANLCVKNEWSQKKIWESMSGIILDNFRSENNPFVTVSGMIIYNTILSKASLVNLKYILQISLRHYSSFLKNPKNSLPDFVQIILSYVVSGNEDILEIYKELESDEQKILLYYIHDHIEDPSNEIINKNFLQHLTMEFKKKSDCILKTVTTYVDTIDPDIIVTLLDIISIATGQDNYLQILKDDRALFLNLGCLLQALHKIGKKSDTIFSPIQKLESLVPTSDVDGNFEKQISYAFKTKLVKSLANLSYRNKRNQELAREMEIMLSIFECTNADARNPLIKEWSILAIRNLCDDNLENQEIVRQLTKVGDAENPVLKELGLESGMLRISKQ</sequence>
<comment type="similarity">
    <text evidence="1">Belongs to the ataxin-10 family.</text>
</comment>
<dbReference type="InterPro" id="IPR051374">
    <property type="entry name" value="Ataxin-10/CTR86_families"/>
</dbReference>
<reference evidence="7 8" key="1">
    <citation type="submission" date="2015-04" db="EMBL/GenBank/DDBJ databases">
        <authorList>
            <person name="Syromyatnikov M.Y."/>
            <person name="Popov V.N."/>
        </authorList>
    </citation>
    <scope>NUCLEOTIDE SEQUENCE [LARGE SCALE GENOMIC DNA]</scope>
</reference>
<dbReference type="OrthoDB" id="379794at2759"/>
<evidence type="ECO:0000256" key="5">
    <source>
        <dbReference type="ARBA" id="ARBA00045173"/>
    </source>
</evidence>
<evidence type="ECO:0000256" key="2">
    <source>
        <dbReference type="ARBA" id="ARBA00018804"/>
    </source>
</evidence>
<dbReference type="PANTHER" id="PTHR13255">
    <property type="entry name" value="ATAXIN-10"/>
    <property type="match status" value="1"/>
</dbReference>
<dbReference type="GO" id="GO:0031175">
    <property type="term" value="P:neuron projection development"/>
    <property type="evidence" value="ECO:0007669"/>
    <property type="project" value="TreeGrafter"/>
</dbReference>
<name>A0A1J1HZD4_9DIPT</name>
<evidence type="ECO:0000259" key="6">
    <source>
        <dbReference type="Pfam" id="PF09759"/>
    </source>
</evidence>
<dbReference type="InterPro" id="IPR019156">
    <property type="entry name" value="Ataxin-10_domain"/>
</dbReference>
<dbReference type="GO" id="GO:0005829">
    <property type="term" value="C:cytosol"/>
    <property type="evidence" value="ECO:0007669"/>
    <property type="project" value="TreeGrafter"/>
</dbReference>
<dbReference type="InterPro" id="IPR016024">
    <property type="entry name" value="ARM-type_fold"/>
</dbReference>
<evidence type="ECO:0000256" key="4">
    <source>
        <dbReference type="ARBA" id="ARBA00023306"/>
    </source>
</evidence>
<keyword evidence="3" id="KW-0132">Cell division</keyword>
<dbReference type="Gene3D" id="1.25.10.10">
    <property type="entry name" value="Leucine-rich Repeat Variant"/>
    <property type="match status" value="1"/>
</dbReference>
<comment type="function">
    <text evidence="5">May play a role in the regulation of cytokinesis. May play a role in signaling by stimulating protein glycosylation. Induces neuritogenesis by activating the Ras-MAP kinase pathway and is necessary for the survival of cerebellar neurons. Does not appear to play a major role in ciliogenesis.</text>
</comment>
<protein>
    <recommendedName>
        <fullName evidence="2">Ataxin-10</fullName>
    </recommendedName>
</protein>
<dbReference type="SUPFAM" id="SSF48371">
    <property type="entry name" value="ARM repeat"/>
    <property type="match status" value="1"/>
</dbReference>
<evidence type="ECO:0000256" key="3">
    <source>
        <dbReference type="ARBA" id="ARBA00022618"/>
    </source>
</evidence>
<dbReference type="PANTHER" id="PTHR13255:SF0">
    <property type="entry name" value="ATAXIN-10"/>
    <property type="match status" value="1"/>
</dbReference>
<keyword evidence="8" id="KW-1185">Reference proteome</keyword>
<evidence type="ECO:0000313" key="8">
    <source>
        <dbReference type="Proteomes" id="UP000183832"/>
    </source>
</evidence>
<proteinExistence type="inferred from homology"/>
<dbReference type="GO" id="GO:0051301">
    <property type="term" value="P:cell division"/>
    <property type="evidence" value="ECO:0007669"/>
    <property type="project" value="UniProtKB-KW"/>
</dbReference>
<evidence type="ECO:0000313" key="7">
    <source>
        <dbReference type="EMBL" id="CRK93464.1"/>
    </source>
</evidence>
<organism evidence="7 8">
    <name type="scientific">Clunio marinus</name>
    <dbReference type="NCBI Taxonomy" id="568069"/>
    <lineage>
        <taxon>Eukaryota</taxon>
        <taxon>Metazoa</taxon>
        <taxon>Ecdysozoa</taxon>
        <taxon>Arthropoda</taxon>
        <taxon>Hexapoda</taxon>
        <taxon>Insecta</taxon>
        <taxon>Pterygota</taxon>
        <taxon>Neoptera</taxon>
        <taxon>Endopterygota</taxon>
        <taxon>Diptera</taxon>
        <taxon>Nematocera</taxon>
        <taxon>Chironomoidea</taxon>
        <taxon>Chironomidae</taxon>
        <taxon>Clunio</taxon>
    </lineage>
</organism>
<dbReference type="AlphaFoldDB" id="A0A1J1HZD4"/>